<feature type="transmembrane region" description="Helical" evidence="6">
    <location>
        <begin position="80"/>
        <end position="98"/>
    </location>
</feature>
<keyword evidence="8" id="KW-1185">Reference proteome</keyword>
<dbReference type="Pfam" id="PF03073">
    <property type="entry name" value="TspO_MBR"/>
    <property type="match status" value="1"/>
</dbReference>
<accession>A0ABU5EQS0</accession>
<keyword evidence="4 6" id="KW-1133">Transmembrane helix</keyword>
<reference evidence="7 8" key="1">
    <citation type="submission" date="2023-11" db="EMBL/GenBank/DDBJ databases">
        <title>Winogradskyella pelagius sp. nov., isolated from coastal sediment.</title>
        <authorList>
            <person name="Li F."/>
        </authorList>
    </citation>
    <scope>NUCLEOTIDE SEQUENCE [LARGE SCALE GENOMIC DNA]</scope>
    <source>
        <strain evidence="7 8">KCTC 23502</strain>
    </source>
</reference>
<comment type="subcellular location">
    <subcellularLocation>
        <location evidence="1">Membrane</location>
        <topology evidence="1">Multi-pass membrane protein</topology>
    </subcellularLocation>
</comment>
<organism evidence="7 8">
    <name type="scientific">Winogradskyella aquimaris</name>
    <dbReference type="NCBI Taxonomy" id="864074"/>
    <lineage>
        <taxon>Bacteria</taxon>
        <taxon>Pseudomonadati</taxon>
        <taxon>Bacteroidota</taxon>
        <taxon>Flavobacteriia</taxon>
        <taxon>Flavobacteriales</taxon>
        <taxon>Flavobacteriaceae</taxon>
        <taxon>Winogradskyella</taxon>
    </lineage>
</organism>
<keyword evidence="5 6" id="KW-0472">Membrane</keyword>
<dbReference type="InterPro" id="IPR004307">
    <property type="entry name" value="TspO_MBR"/>
</dbReference>
<evidence type="ECO:0000256" key="5">
    <source>
        <dbReference type="ARBA" id="ARBA00023136"/>
    </source>
</evidence>
<dbReference type="InterPro" id="IPR038330">
    <property type="entry name" value="TspO/MBR-related_sf"/>
</dbReference>
<feature type="transmembrane region" description="Helical" evidence="6">
    <location>
        <begin position="136"/>
        <end position="157"/>
    </location>
</feature>
<proteinExistence type="inferred from homology"/>
<feature type="transmembrane region" description="Helical" evidence="6">
    <location>
        <begin position="104"/>
        <end position="124"/>
    </location>
</feature>
<feature type="transmembrane region" description="Helical" evidence="6">
    <location>
        <begin position="50"/>
        <end position="68"/>
    </location>
</feature>
<dbReference type="CDD" id="cd15904">
    <property type="entry name" value="TSPO_MBR"/>
    <property type="match status" value="1"/>
</dbReference>
<evidence type="ECO:0000256" key="2">
    <source>
        <dbReference type="ARBA" id="ARBA00007524"/>
    </source>
</evidence>
<dbReference type="Gene3D" id="1.20.1260.100">
    <property type="entry name" value="TspO/MBR protein"/>
    <property type="match status" value="1"/>
</dbReference>
<dbReference type="PIRSF" id="PIRSF005859">
    <property type="entry name" value="PBR"/>
    <property type="match status" value="1"/>
</dbReference>
<evidence type="ECO:0000256" key="4">
    <source>
        <dbReference type="ARBA" id="ARBA00022989"/>
    </source>
</evidence>
<evidence type="ECO:0000256" key="6">
    <source>
        <dbReference type="SAM" id="Phobius"/>
    </source>
</evidence>
<dbReference type="EMBL" id="JAXDAE010000012">
    <property type="protein sequence ID" value="MDY2588045.1"/>
    <property type="molecule type" value="Genomic_DNA"/>
</dbReference>
<dbReference type="PANTHER" id="PTHR10057:SF0">
    <property type="entry name" value="TRANSLOCATOR PROTEIN"/>
    <property type="match status" value="1"/>
</dbReference>
<evidence type="ECO:0000256" key="1">
    <source>
        <dbReference type="ARBA" id="ARBA00004141"/>
    </source>
</evidence>
<evidence type="ECO:0000313" key="8">
    <source>
        <dbReference type="Proteomes" id="UP001285855"/>
    </source>
</evidence>
<gene>
    <name evidence="7" type="ORF">SNF14_11905</name>
</gene>
<keyword evidence="3 6" id="KW-0812">Transmembrane</keyword>
<evidence type="ECO:0000313" key="7">
    <source>
        <dbReference type="EMBL" id="MDY2588045.1"/>
    </source>
</evidence>
<dbReference type="Proteomes" id="UP001285855">
    <property type="component" value="Unassembled WGS sequence"/>
</dbReference>
<sequence length="159" mass="18732">MIKQNLTRTVYFIIFLAINFGGLALGSWLMDNGPNTAWYQNLNKAPWTPPGWVFGVAWTFIMLCFSWYLAELFKDRNSRFLWSIYSLQVILNVGWNWIFFNQHMVTVGLAVISLLLIVIFYFFITFRSDRLKYAKYLLLPYLLWLCIATSLNAYIVLNN</sequence>
<dbReference type="PANTHER" id="PTHR10057">
    <property type="entry name" value="PERIPHERAL-TYPE BENZODIAZEPINE RECEPTOR"/>
    <property type="match status" value="1"/>
</dbReference>
<feature type="transmembrane region" description="Helical" evidence="6">
    <location>
        <begin position="9"/>
        <end position="30"/>
    </location>
</feature>
<comment type="similarity">
    <text evidence="2">Belongs to the TspO/BZRP family.</text>
</comment>
<comment type="caution">
    <text evidence="7">The sequence shown here is derived from an EMBL/GenBank/DDBJ whole genome shotgun (WGS) entry which is preliminary data.</text>
</comment>
<protein>
    <submittedName>
        <fullName evidence="7">TspO/MBR family protein</fullName>
    </submittedName>
</protein>
<name>A0ABU5EQS0_9FLAO</name>
<evidence type="ECO:0000256" key="3">
    <source>
        <dbReference type="ARBA" id="ARBA00022692"/>
    </source>
</evidence>
<dbReference type="RefSeq" id="WP_320556398.1">
    <property type="nucleotide sequence ID" value="NZ_JAXDAE010000012.1"/>
</dbReference>